<dbReference type="RefSeq" id="WP_148699217.1">
    <property type="nucleotide sequence ID" value="NZ_CP007174.1"/>
</dbReference>
<evidence type="ECO:0000256" key="5">
    <source>
        <dbReference type="ARBA" id="ARBA00022705"/>
    </source>
</evidence>
<keyword evidence="6 14" id="KW-0540">Nuclease</keyword>
<accession>A0A075MLL2</accession>
<dbReference type="GO" id="GO:0008310">
    <property type="term" value="F:single-stranded DNA 3'-5' DNA exonuclease activity"/>
    <property type="evidence" value="ECO:0007669"/>
    <property type="project" value="UniProtKB-EC"/>
</dbReference>
<dbReference type="STRING" id="1459636.NTE_00079"/>
<evidence type="ECO:0000256" key="11">
    <source>
        <dbReference type="ARBA" id="ARBA00023268"/>
    </source>
</evidence>
<evidence type="ECO:0000256" key="1">
    <source>
        <dbReference type="ARBA" id="ARBA00011053"/>
    </source>
</evidence>
<evidence type="ECO:0000256" key="12">
    <source>
        <dbReference type="ARBA" id="ARBA00025068"/>
    </source>
</evidence>
<dbReference type="PIRSF" id="PIRSF016275">
    <property type="entry name" value="PolC_DP2"/>
    <property type="match status" value="1"/>
</dbReference>
<evidence type="ECO:0000256" key="14">
    <source>
        <dbReference type="HAMAP-Rule" id="MF_00324"/>
    </source>
</evidence>
<dbReference type="KEGG" id="nev:NTE_00079"/>
<evidence type="ECO:0000256" key="9">
    <source>
        <dbReference type="ARBA" id="ARBA00022932"/>
    </source>
</evidence>
<dbReference type="EC" id="3.1.11.1" evidence="14"/>
<dbReference type="OrthoDB" id="7529at2157"/>
<dbReference type="InterPro" id="IPR056171">
    <property type="entry name" value="PolC_DP2_central_dom"/>
</dbReference>
<keyword evidence="19" id="KW-1185">Reference proteome</keyword>
<dbReference type="GeneID" id="41596027"/>
<evidence type="ECO:0000259" key="17">
    <source>
        <dbReference type="Pfam" id="PF24846"/>
    </source>
</evidence>
<dbReference type="PANTHER" id="PTHR42210">
    <property type="entry name" value="DNA POLYMERASE II LARGE SUBUNIT"/>
    <property type="match status" value="1"/>
</dbReference>
<keyword evidence="8 14" id="KW-0269">Exonuclease</keyword>
<dbReference type="NCBIfam" id="NF003103">
    <property type="entry name" value="PRK04023.1"/>
    <property type="match status" value="1"/>
</dbReference>
<evidence type="ECO:0000256" key="10">
    <source>
        <dbReference type="ARBA" id="ARBA00023125"/>
    </source>
</evidence>
<feature type="domain" description="DNA polymerase II large subunit DP2 N-terminal" evidence="15">
    <location>
        <begin position="21"/>
        <end position="291"/>
    </location>
</feature>
<keyword evidence="5 14" id="KW-0235">DNA replication</keyword>
<dbReference type="GO" id="GO:0006308">
    <property type="term" value="P:DNA catabolic process"/>
    <property type="evidence" value="ECO:0007669"/>
    <property type="project" value="UniProtKB-UniRule"/>
</dbReference>
<comment type="subunit">
    <text evidence="2 14">Heterodimer of a large subunit and a small subunit.</text>
</comment>
<dbReference type="Pfam" id="PF24844">
    <property type="entry name" value="PolC_DP2_central"/>
    <property type="match status" value="1"/>
</dbReference>
<evidence type="ECO:0000256" key="7">
    <source>
        <dbReference type="ARBA" id="ARBA00022801"/>
    </source>
</evidence>
<dbReference type="HAMAP" id="MF_00324">
    <property type="entry name" value="DNApol_II_L_arch"/>
    <property type="match status" value="1"/>
</dbReference>
<dbReference type="GO" id="GO:0006261">
    <property type="term" value="P:DNA-templated DNA replication"/>
    <property type="evidence" value="ECO:0007669"/>
    <property type="project" value="UniProtKB-UniRule"/>
</dbReference>
<evidence type="ECO:0000259" key="16">
    <source>
        <dbReference type="Pfam" id="PF24844"/>
    </source>
</evidence>
<keyword evidence="7 14" id="KW-0378">Hydrolase</keyword>
<dbReference type="HOGENOM" id="CLU_001154_0_0_2"/>
<keyword evidence="4 14" id="KW-0548">Nucleotidyltransferase</keyword>
<dbReference type="Pfam" id="PF24846">
    <property type="entry name" value="PolC_DP2_cat"/>
    <property type="match status" value="1"/>
</dbReference>
<evidence type="ECO:0000256" key="3">
    <source>
        <dbReference type="ARBA" id="ARBA00022679"/>
    </source>
</evidence>
<evidence type="ECO:0000313" key="19">
    <source>
        <dbReference type="Proteomes" id="UP000028194"/>
    </source>
</evidence>
<keyword evidence="9 14" id="KW-0239">DNA-directed DNA polymerase</keyword>
<comment type="catalytic activity">
    <reaction evidence="13 14">
        <text>DNA(n) + a 2'-deoxyribonucleoside 5'-triphosphate = DNA(n+1) + diphosphate</text>
        <dbReference type="Rhea" id="RHEA:22508"/>
        <dbReference type="Rhea" id="RHEA-COMP:17339"/>
        <dbReference type="Rhea" id="RHEA-COMP:17340"/>
        <dbReference type="ChEBI" id="CHEBI:33019"/>
        <dbReference type="ChEBI" id="CHEBI:61560"/>
        <dbReference type="ChEBI" id="CHEBI:173112"/>
        <dbReference type="EC" id="2.7.7.7"/>
    </reaction>
</comment>
<name>A0A075MLL2_9ARCH</name>
<dbReference type="PANTHER" id="PTHR42210:SF1">
    <property type="entry name" value="DNA POLYMERASE II LARGE SUBUNIT"/>
    <property type="match status" value="1"/>
</dbReference>
<evidence type="ECO:0000256" key="13">
    <source>
        <dbReference type="ARBA" id="ARBA00049244"/>
    </source>
</evidence>
<keyword evidence="11 14" id="KW-0511">Multifunctional enzyme</keyword>
<sequence>MMLSEGEARLKDIRMPAYYRRYQHDILASVQKYYEHALRARRKGIDVADVVEPKIAFDLADRVAKMHNIEIAERLRALLGQTTKEKAALKIAEEIAKGEYGTGDLRTRLDNAVRVSLAVVTEGVTVAPLQGISDVTIKNNADGSQYLSVSFAGPIRSAGGTEAALTMLIADHARKVAGLGTYKANSFDDETGRFVEELRIYEREVMGFQFKVLDEDVVKCIASLPVELDGVDTDPVDVVGHKGMRRIATDRVRGGALRVMNDGLIGRSRKLLKLVETLKLDGWQWLKELKGAIQTGDDDAAHHRMSEVITGRPVLSMVKKVGGFRLRYGRSPNTGFATVGIHPAVPALLNYAIVAGTQIKMDIPGKASTIALVDTVEPPVVRMDDGRVLAVNSVEQAEKIRPRVQKILYLGDMLISYGDFLENNAQLPPASYVEEIWALQLRSKLAAASIDDDNNNGINRDRLVQLIENPLTITPTVDEAFEVSKKFGVPLHPRYSFYFDVVTVQELLYLKEKLAEDLPNDPELKTILEKLGVSHSISNNNNKIVLDDPSQAKSLAALLSGPMPVGEAKDAIEFVTKSSGITVMQKFASSIAVRVGRPEKAAERKMKPPVHVLFPIGAKGGATRDIIKACGEESLFTQIANRYCETCHLPSLGTHCRSCGASTMLRSQCPICKGEVEEGEKCPRCNRDGRTYASMNFPLKSALQMAEKKLGIRAQEPLKGVKSLMSRDKAAEPLEKGILRQKHELHAFKDGTIRFDATNEPLTHFVPAWIGVSVDKLKELGYTRDYLGRELVSSDQLVELMMQDVIIPRDSAKHLVNAAKFIDEELEKLYEQEPFYNVDAVSDLVGHLVVGLAPHTSVGIMGRIIGFTDSQVCLGSPIWHSAKRRDCDGDADSIMLLMDAFLNFSFDFLPDKIGGLMDAPLLIQPTVLPHEVQRQAHNVDIASSYPLEFYEATWKQAKAADVASMIEIVKSRIGEETQFFGYGFTHPTTGLTTKQQRSAYSTLNTMDEKLKMQFDTAKLISAVDADEVAAMVLTTHILPDIMGNMRSYSSQTFRCTNCGEKFRRMPLVGKCTECGNGLTQTVTRGAVEKYLGIATGFCQEYKINEYLKSRVESISAELKLIFQEEKKVQSSLTEFMG</sequence>
<dbReference type="InterPro" id="IPR004475">
    <property type="entry name" value="PolC_DP2"/>
</dbReference>
<proteinExistence type="inferred from homology"/>
<keyword evidence="10 14" id="KW-0238">DNA-binding</keyword>
<dbReference type="InterPro" id="IPR056172">
    <property type="entry name" value="PolC_DP2_cat_dom"/>
</dbReference>
<evidence type="ECO:0000256" key="4">
    <source>
        <dbReference type="ARBA" id="ARBA00022695"/>
    </source>
</evidence>
<dbReference type="GO" id="GO:0003887">
    <property type="term" value="F:DNA-directed DNA polymerase activity"/>
    <property type="evidence" value="ECO:0007669"/>
    <property type="project" value="UniProtKB-UniRule"/>
</dbReference>
<reference evidence="18 19" key="1">
    <citation type="journal article" date="2014" name="PLoS ONE">
        <title>Genome Sequence of Candidatus Nitrososphaera evergladensis from Group I.1b Enriched from Everglades Soil Reveals Novel Genomic Features of the Ammonia-Oxidizing Archaea.</title>
        <authorList>
            <person name="Zhalnina K.V."/>
            <person name="Dias R."/>
            <person name="Leonard M.T."/>
            <person name="Dorr de Quadros P."/>
            <person name="Camargo F.A."/>
            <person name="Drew J.C."/>
            <person name="Farmerie W.G."/>
            <person name="Daroub S.H."/>
            <person name="Triplett E.W."/>
        </authorList>
    </citation>
    <scope>NUCLEOTIDE SEQUENCE [LARGE SCALE GENOMIC DNA]</scope>
    <source>
        <strain evidence="18 19">SR1</strain>
    </source>
</reference>
<dbReference type="EMBL" id="CP007174">
    <property type="protein sequence ID" value="AIF82163.1"/>
    <property type="molecule type" value="Genomic_DNA"/>
</dbReference>
<dbReference type="InterPro" id="IPR016033">
    <property type="entry name" value="PolC_DP2_N"/>
</dbReference>
<dbReference type="eggNOG" id="arCOG04447">
    <property type="taxonomic scope" value="Archaea"/>
</dbReference>
<dbReference type="NCBIfam" id="TIGR00354">
    <property type="entry name" value="polC"/>
    <property type="match status" value="1"/>
</dbReference>
<dbReference type="GO" id="GO:0003677">
    <property type="term" value="F:DNA binding"/>
    <property type="evidence" value="ECO:0007669"/>
    <property type="project" value="UniProtKB-UniRule"/>
</dbReference>
<organism evidence="18 19">
    <name type="scientific">Candidatus Nitrososphaera evergladensis SR1</name>
    <dbReference type="NCBI Taxonomy" id="1459636"/>
    <lineage>
        <taxon>Archaea</taxon>
        <taxon>Nitrososphaerota</taxon>
        <taxon>Nitrososphaeria</taxon>
        <taxon>Nitrososphaerales</taxon>
        <taxon>Nitrososphaeraceae</taxon>
        <taxon>Nitrososphaera</taxon>
    </lineage>
</organism>
<feature type="domain" description="DNA polymerase II large subunit DP2 central" evidence="16">
    <location>
        <begin position="302"/>
        <end position="677"/>
    </location>
</feature>
<comment type="function">
    <text evidence="12 14">Possesses two activities: a DNA synthesis (polymerase) and an exonucleolytic activity that degrades single-stranded DNA in the 3'- to 5'-direction. Has a template-primer preference which is characteristic of a replicative DNA polymerase.</text>
</comment>
<feature type="domain" description="DNA polymerase II large subunit DP2 catalytic" evidence="17">
    <location>
        <begin position="712"/>
        <end position="1009"/>
    </location>
</feature>
<comment type="catalytic activity">
    <reaction evidence="14">
        <text>Exonucleolytic cleavage in the 3'- to 5'-direction to yield nucleoside 5'-phosphates.</text>
        <dbReference type="EC" id="3.1.11.1"/>
    </reaction>
</comment>
<dbReference type="AlphaFoldDB" id="A0A075MLL2"/>
<evidence type="ECO:0000256" key="6">
    <source>
        <dbReference type="ARBA" id="ARBA00022722"/>
    </source>
</evidence>
<dbReference type="Pfam" id="PF03833">
    <property type="entry name" value="PolC_DP2_N"/>
    <property type="match status" value="1"/>
</dbReference>
<evidence type="ECO:0000256" key="2">
    <source>
        <dbReference type="ARBA" id="ARBA00011315"/>
    </source>
</evidence>
<keyword evidence="3 14" id="KW-0808">Transferase</keyword>
<protein>
    <recommendedName>
        <fullName evidence="14">DNA polymerase II large subunit</fullName>
        <shortName evidence="14">Pol II</shortName>
        <ecNumber evidence="14">2.7.7.7</ecNumber>
    </recommendedName>
    <alternativeName>
        <fullName evidence="14">Exodeoxyribonuclease large subunit</fullName>
        <ecNumber evidence="14">3.1.11.1</ecNumber>
    </alternativeName>
</protein>
<gene>
    <name evidence="14" type="primary">polC</name>
    <name evidence="18" type="ORF">NTE_00079</name>
</gene>
<evidence type="ECO:0000259" key="15">
    <source>
        <dbReference type="Pfam" id="PF03833"/>
    </source>
</evidence>
<comment type="similarity">
    <text evidence="1 14">Belongs to the archaeal DNA polymerase II family.</text>
</comment>
<evidence type="ECO:0000256" key="8">
    <source>
        <dbReference type="ARBA" id="ARBA00022839"/>
    </source>
</evidence>
<dbReference type="EC" id="2.7.7.7" evidence="14"/>
<dbReference type="Proteomes" id="UP000028194">
    <property type="component" value="Chromosome"/>
</dbReference>
<evidence type="ECO:0000313" key="18">
    <source>
        <dbReference type="EMBL" id="AIF82163.1"/>
    </source>
</evidence>